<evidence type="ECO:0000256" key="3">
    <source>
        <dbReference type="ARBA" id="ARBA00022989"/>
    </source>
</evidence>
<dbReference type="SUPFAM" id="SSF52540">
    <property type="entry name" value="P-loop containing nucleoside triphosphate hydrolases"/>
    <property type="match status" value="1"/>
</dbReference>
<keyword evidence="3 5" id="KW-1133">Transmembrane helix</keyword>
<proteinExistence type="predicted"/>
<keyword evidence="2 5" id="KW-0812">Transmembrane</keyword>
<dbReference type="AlphaFoldDB" id="A0A6S6TNF9"/>
<evidence type="ECO:0000259" key="6">
    <source>
        <dbReference type="PROSITE" id="PS50929"/>
    </source>
</evidence>
<evidence type="ECO:0000256" key="2">
    <source>
        <dbReference type="ARBA" id="ARBA00022692"/>
    </source>
</evidence>
<name>A0A6S6TNF9_9GAMM</name>
<organism evidence="7">
    <name type="scientific">uncultured Thiotrichaceae bacterium</name>
    <dbReference type="NCBI Taxonomy" id="298394"/>
    <lineage>
        <taxon>Bacteria</taxon>
        <taxon>Pseudomonadati</taxon>
        <taxon>Pseudomonadota</taxon>
        <taxon>Gammaproteobacteria</taxon>
        <taxon>Thiotrichales</taxon>
        <taxon>Thiotrichaceae</taxon>
        <taxon>environmental samples</taxon>
    </lineage>
</organism>
<dbReference type="EMBL" id="CACVAV010000303">
    <property type="protein sequence ID" value="CAA6819627.1"/>
    <property type="molecule type" value="Genomic_DNA"/>
</dbReference>
<dbReference type="PANTHER" id="PTHR43394:SF1">
    <property type="entry name" value="ATP-BINDING CASSETTE SUB-FAMILY B MEMBER 10, MITOCHONDRIAL"/>
    <property type="match status" value="1"/>
</dbReference>
<dbReference type="GO" id="GO:0005886">
    <property type="term" value="C:plasma membrane"/>
    <property type="evidence" value="ECO:0007669"/>
    <property type="project" value="UniProtKB-SubCell"/>
</dbReference>
<gene>
    <name evidence="7" type="ORF">HELGO_WM51750</name>
</gene>
<dbReference type="Gene3D" id="1.20.1560.10">
    <property type="entry name" value="ABC transporter type 1, transmembrane domain"/>
    <property type="match status" value="1"/>
</dbReference>
<dbReference type="PANTHER" id="PTHR43394">
    <property type="entry name" value="ATP-DEPENDENT PERMEASE MDL1, MITOCHONDRIAL"/>
    <property type="match status" value="1"/>
</dbReference>
<dbReference type="InterPro" id="IPR036640">
    <property type="entry name" value="ABC1_TM_sf"/>
</dbReference>
<dbReference type="CDD" id="cd07346">
    <property type="entry name" value="ABC_6TM_exporters"/>
    <property type="match status" value="1"/>
</dbReference>
<dbReference type="Pfam" id="PF00664">
    <property type="entry name" value="ABC_membrane"/>
    <property type="match status" value="1"/>
</dbReference>
<dbReference type="InterPro" id="IPR027417">
    <property type="entry name" value="P-loop_NTPase"/>
</dbReference>
<dbReference type="InterPro" id="IPR039421">
    <property type="entry name" value="Type_1_exporter"/>
</dbReference>
<evidence type="ECO:0000313" key="7">
    <source>
        <dbReference type="EMBL" id="CAA6819627.1"/>
    </source>
</evidence>
<feature type="transmembrane region" description="Helical" evidence="5">
    <location>
        <begin position="62"/>
        <end position="83"/>
    </location>
</feature>
<dbReference type="Gene3D" id="3.40.50.300">
    <property type="entry name" value="P-loop containing nucleotide triphosphate hydrolases"/>
    <property type="match status" value="1"/>
</dbReference>
<feature type="transmembrane region" description="Helical" evidence="5">
    <location>
        <begin position="167"/>
        <end position="187"/>
    </location>
</feature>
<dbReference type="GO" id="GO:0015421">
    <property type="term" value="F:ABC-type oligopeptide transporter activity"/>
    <property type="evidence" value="ECO:0007669"/>
    <property type="project" value="TreeGrafter"/>
</dbReference>
<dbReference type="GO" id="GO:0005524">
    <property type="term" value="F:ATP binding"/>
    <property type="evidence" value="ECO:0007669"/>
    <property type="project" value="InterPro"/>
</dbReference>
<evidence type="ECO:0000256" key="1">
    <source>
        <dbReference type="ARBA" id="ARBA00004651"/>
    </source>
</evidence>
<evidence type="ECO:0000256" key="4">
    <source>
        <dbReference type="ARBA" id="ARBA00023136"/>
    </source>
</evidence>
<feature type="domain" description="ABC transmembrane type-1" evidence="6">
    <location>
        <begin position="18"/>
        <end position="312"/>
    </location>
</feature>
<feature type="non-terminal residue" evidence="7">
    <location>
        <position position="778"/>
    </location>
</feature>
<comment type="subcellular location">
    <subcellularLocation>
        <location evidence="1">Cell membrane</location>
        <topology evidence="1">Multi-pass membrane protein</topology>
    </subcellularLocation>
</comment>
<sequence>MPDNIIQFVWSYSRKQQLWLILLTFASFPLLYVSLEIPKLIINEALSGESGLRYFLGWEVTPFQLLMWLSFSLLALVLINGVFKMFINTQKGIVGETLVRRLRYMLMERLLRFPPRKFQQLSQGEVIATVVQETDPLGGFAGDAFAHPLLQGGTLLTILLFMFMQDWVLGVASIALVPAQLLIIPYLQRQINVLRKQRVKRARVLSSRIGETVQSANEIRIQGTRRYTLAEFSYRFGELYYIRLALFKKKFFMKFLNNTLNQLTPFMFYAIGGYLVLEGRLTIGALVAAIAAHKDFLSPWRELLSFYQTWQDNLVRYQQVVEQFNPHNMQALPDSAEPVDEAFFRQTLTMQQVNIRNDHHEPLLSHLNMELKPCEWVVVHCPDLALRQAFAQCLAGLVKPYSGFVGFEGRALDSLAEADLRQNLGFVNERAHLFNAAIAYNIGYGLNHQPPPVESEQQRQLLADSVAAGNSADWFDESFSGTWSNFPRFEVENWSELWWWLREQMDIFNVTDRLTTLSLEEVFNPLNYPEAVFGQLVDDLLAARQCMLEEINHQGRDNRMEQYDINRLNQFAPMLDNLVFGTLAGDTVALRPVLMKTIIEALHENDLLNPSLRIAERCLRKLMVQYKGLDEGHLFIEQFELHDEQRVADLKQLSNMLEADVDAAVSDPSCSDGLMDIFVRMVPQEWLDIWMEPDYVDQLLTLRNDLMQRLSARLGDAYFPFIEHKYNPGLSVLNNVLFGRIDPHCPEARASLQKRATHWVMEKANEPDLVRLFIINTQ</sequence>
<dbReference type="SUPFAM" id="SSF90123">
    <property type="entry name" value="ABC transporter transmembrane region"/>
    <property type="match status" value="1"/>
</dbReference>
<dbReference type="InterPro" id="IPR011527">
    <property type="entry name" value="ABC1_TM_dom"/>
</dbReference>
<reference evidence="7" key="1">
    <citation type="submission" date="2020-01" db="EMBL/GenBank/DDBJ databases">
        <authorList>
            <person name="Meier V. D."/>
            <person name="Meier V D."/>
        </authorList>
    </citation>
    <scope>NUCLEOTIDE SEQUENCE</scope>
    <source>
        <strain evidence="7">HLG_WM_MAG_08</strain>
    </source>
</reference>
<dbReference type="PROSITE" id="PS50929">
    <property type="entry name" value="ABC_TM1F"/>
    <property type="match status" value="1"/>
</dbReference>
<evidence type="ECO:0000256" key="5">
    <source>
        <dbReference type="SAM" id="Phobius"/>
    </source>
</evidence>
<accession>A0A6S6TNF9</accession>
<protein>
    <recommendedName>
        <fullName evidence="6">ABC transmembrane type-1 domain-containing protein</fullName>
    </recommendedName>
</protein>
<keyword evidence="4 5" id="KW-0472">Membrane</keyword>
<feature type="transmembrane region" description="Helical" evidence="5">
    <location>
        <begin position="20"/>
        <end position="42"/>
    </location>
</feature>